<evidence type="ECO:0000313" key="4">
    <source>
        <dbReference type="Proteomes" id="UP000016922"/>
    </source>
</evidence>
<dbReference type="InterPro" id="IPR048519">
    <property type="entry name" value="Gfd2/YDR514C-like_C"/>
</dbReference>
<protein>
    <recommendedName>
        <fullName evidence="2">Gfd2/YDR514C-like C-terminal domain-containing protein</fullName>
    </recommendedName>
</protein>
<evidence type="ECO:0000259" key="2">
    <source>
        <dbReference type="Pfam" id="PF21762"/>
    </source>
</evidence>
<proteinExistence type="predicted"/>
<organism evidence="3 4">
    <name type="scientific">Glarea lozoyensis (strain ATCC 20868 / MF5171)</name>
    <dbReference type="NCBI Taxonomy" id="1116229"/>
    <lineage>
        <taxon>Eukaryota</taxon>
        <taxon>Fungi</taxon>
        <taxon>Dikarya</taxon>
        <taxon>Ascomycota</taxon>
        <taxon>Pezizomycotina</taxon>
        <taxon>Leotiomycetes</taxon>
        <taxon>Helotiales</taxon>
        <taxon>Helotiaceae</taxon>
        <taxon>Glarea</taxon>
    </lineage>
</organism>
<dbReference type="GeneID" id="19462993"/>
<dbReference type="KEGG" id="glz:GLAREA_03938"/>
<feature type="domain" description="Gfd2/YDR514C-like C-terminal" evidence="2">
    <location>
        <begin position="73"/>
        <end position="163"/>
    </location>
</feature>
<name>S3DG40_GLAL2</name>
<dbReference type="Proteomes" id="UP000016922">
    <property type="component" value="Unassembled WGS sequence"/>
</dbReference>
<dbReference type="OrthoDB" id="5953249at2759"/>
<gene>
    <name evidence="3" type="ORF">GLAREA_03938</name>
</gene>
<keyword evidence="4" id="KW-1185">Reference proteome</keyword>
<sequence>MGEIVKPHERSMSRQVFQDGQLLLHFLGLPVRQPVRISEDSQHLTCIPLKDVLFLSLDTEGIVVGQTPLAEKFQIKEEIENPVIDRDVVLVVFGSKNDLWLLTELEIDLDPVGIIDPQKAACDILHLNCPIGLRDRLVELECPCNLPHIAGNDANFTIRALLMLAVQGTEGMIVSKAQGVILSTAQEIAKSTGPKRLREKLSKTLRRGEAKGGHSEREESKRLKKEIRRLKKEIKRVEEVAKVYRQHH</sequence>
<dbReference type="Pfam" id="PF21762">
    <property type="entry name" value="DEDDh_C"/>
    <property type="match status" value="1"/>
</dbReference>
<dbReference type="RefSeq" id="XP_008082382.1">
    <property type="nucleotide sequence ID" value="XM_008084191.1"/>
</dbReference>
<dbReference type="EMBL" id="KE145363">
    <property type="protein sequence ID" value="EPE30971.1"/>
    <property type="molecule type" value="Genomic_DNA"/>
</dbReference>
<dbReference type="AlphaFoldDB" id="S3DG40"/>
<feature type="compositionally biased region" description="Basic and acidic residues" evidence="1">
    <location>
        <begin position="199"/>
        <end position="221"/>
    </location>
</feature>
<dbReference type="HOGENOM" id="CLU_1120262_0_0_1"/>
<accession>S3DG40</accession>
<evidence type="ECO:0000256" key="1">
    <source>
        <dbReference type="SAM" id="MobiDB-lite"/>
    </source>
</evidence>
<feature type="region of interest" description="Disordered" evidence="1">
    <location>
        <begin position="193"/>
        <end position="224"/>
    </location>
</feature>
<evidence type="ECO:0000313" key="3">
    <source>
        <dbReference type="EMBL" id="EPE30971.1"/>
    </source>
</evidence>
<reference evidence="3 4" key="1">
    <citation type="journal article" date="2013" name="BMC Genomics">
        <title>Genomics-driven discovery of the pneumocandin biosynthetic gene cluster in the fungus Glarea lozoyensis.</title>
        <authorList>
            <person name="Chen L."/>
            <person name="Yue Q."/>
            <person name="Zhang X."/>
            <person name="Xiang M."/>
            <person name="Wang C."/>
            <person name="Li S."/>
            <person name="Che Y."/>
            <person name="Ortiz-Lopez F.J."/>
            <person name="Bills G.F."/>
            <person name="Liu X."/>
            <person name="An Z."/>
        </authorList>
    </citation>
    <scope>NUCLEOTIDE SEQUENCE [LARGE SCALE GENOMIC DNA]</scope>
    <source>
        <strain evidence="4">ATCC 20868 / MF5171</strain>
    </source>
</reference>